<gene>
    <name evidence="4" type="ORF">NAEGRDRAFT_81392</name>
</gene>
<feature type="compositionally biased region" description="Basic and acidic residues" evidence="2">
    <location>
        <begin position="107"/>
        <end position="133"/>
    </location>
</feature>
<dbReference type="GeneID" id="8854028"/>
<dbReference type="EMBL" id="GG738902">
    <property type="protein sequence ID" value="EFC39059.1"/>
    <property type="molecule type" value="Genomic_DNA"/>
</dbReference>
<reference evidence="4 5" key="1">
    <citation type="journal article" date="2010" name="Cell">
        <title>The genome of Naegleria gruberi illuminates early eukaryotic versatility.</title>
        <authorList>
            <person name="Fritz-Laylin L.K."/>
            <person name="Prochnik S.E."/>
            <person name="Ginger M.L."/>
            <person name="Dacks J.B."/>
            <person name="Carpenter M.L."/>
            <person name="Field M.C."/>
            <person name="Kuo A."/>
            <person name="Paredez A."/>
            <person name="Chapman J."/>
            <person name="Pham J."/>
            <person name="Shu S."/>
            <person name="Neupane R."/>
            <person name="Cipriano M."/>
            <person name="Mancuso J."/>
            <person name="Tu H."/>
            <person name="Salamov A."/>
            <person name="Lindquist E."/>
            <person name="Shapiro H."/>
            <person name="Lucas S."/>
            <person name="Grigoriev I.V."/>
            <person name="Cande W.Z."/>
            <person name="Fulton C."/>
            <person name="Rokhsar D.S."/>
            <person name="Dawson S.C."/>
        </authorList>
    </citation>
    <scope>NUCLEOTIDE SEQUENCE [LARGE SCALE GENOMIC DNA]</scope>
    <source>
        <strain evidence="4 5">NEG-M</strain>
    </source>
</reference>
<feature type="region of interest" description="Disordered" evidence="2">
    <location>
        <begin position="200"/>
        <end position="248"/>
    </location>
</feature>
<feature type="compositionally biased region" description="Gly residues" evidence="2">
    <location>
        <begin position="204"/>
        <end position="248"/>
    </location>
</feature>
<feature type="compositionally biased region" description="Polar residues" evidence="2">
    <location>
        <begin position="312"/>
        <end position="328"/>
    </location>
</feature>
<keyword evidence="5" id="KW-1185">Reference proteome</keyword>
<evidence type="ECO:0000256" key="1">
    <source>
        <dbReference type="SAM" id="Coils"/>
    </source>
</evidence>
<feature type="region of interest" description="Disordered" evidence="2">
    <location>
        <begin position="1"/>
        <end position="31"/>
    </location>
</feature>
<feature type="region of interest" description="Disordered" evidence="2">
    <location>
        <begin position="308"/>
        <end position="328"/>
    </location>
</feature>
<dbReference type="STRING" id="5762.D2VVL5"/>
<keyword evidence="1" id="KW-0175">Coiled coil</keyword>
<protein>
    <submittedName>
        <fullName evidence="4">Predicted protein</fullName>
    </submittedName>
</protein>
<dbReference type="Pfam" id="PF01391">
    <property type="entry name" value="Collagen"/>
    <property type="match status" value="1"/>
</dbReference>
<feature type="coiled-coil region" evidence="1">
    <location>
        <begin position="747"/>
        <end position="779"/>
    </location>
</feature>
<dbReference type="Proteomes" id="UP000006671">
    <property type="component" value="Unassembled WGS sequence"/>
</dbReference>
<dbReference type="RefSeq" id="XP_002671803.1">
    <property type="nucleotide sequence ID" value="XM_002671757.1"/>
</dbReference>
<feature type="compositionally biased region" description="Polar residues" evidence="2">
    <location>
        <begin position="1"/>
        <end position="12"/>
    </location>
</feature>
<name>D2VVL5_NAEGR</name>
<organism evidence="5">
    <name type="scientific">Naegleria gruberi</name>
    <name type="common">Amoeba</name>
    <dbReference type="NCBI Taxonomy" id="5762"/>
    <lineage>
        <taxon>Eukaryota</taxon>
        <taxon>Discoba</taxon>
        <taxon>Heterolobosea</taxon>
        <taxon>Tetramitia</taxon>
        <taxon>Eutetramitia</taxon>
        <taxon>Vahlkampfiidae</taxon>
        <taxon>Naegleria</taxon>
    </lineage>
</organism>
<feature type="compositionally biased region" description="Low complexity" evidence="2">
    <location>
        <begin position="18"/>
        <end position="29"/>
    </location>
</feature>
<sequence>MQSQNMFESSSAPPLETNYNNNDDNNNQNPLSISMQLSEMANHIVNPKYNMIHASVETDHAREYKLLVEKRKSMAGAIDVGGAKGNNGQNGRPGKNGRPGRAGTTRSESKIGDRGENGEHGTNGEDGYHAENGRDGDVLNILLDRSSHPQELFVKYSREQLRANYIQSQRYGYNANIIDEHRFNSSSRFPLNSPNEFVLFKSNGGDGGDGGNGGHGGNGGSGGNGSNGTEQGGDGGDGGNGGDGGRASYGGHGGSAGLIFINTYDPRLLVLTRSETHGGRGGKIGICGEFGVGGKGGSAGKGLLKMGRHGRQGSNGTKQQTNIAHESQNGSDGVTVYRVLDFRTNQIMFEGQKSFTARILSFDVEANDDDGVFEPGEDITLKNFKIHNDGDIPLPAGSILRIAYDPNGFIFSEDQYILPEIGPKQTLNLTNTALTAKILPNALKTSELSKNISLNVQVDLFDRIFEESIMGCTILVQYPINITNIDYLKQMGRGDSSDIIISFTNLSKRPYQFVYNVITHDQLFLVETEQRTISLMSQIKPENINMHPHSVILGYCSEFYQKQQMEIELIYKDTVIQKVSKSIQAVPHFNPTVIDSTDVLLITNNTFRREDFKAFSEIFQLLNIRANFWDLDFYKGISYQEDTRARHTISCVDKYRGKLIILCAKNMDDVQKFMPMDLIYHFGQYEADQVLAADFKYNSGLLVLTPELPKQEEMKKILGDSHVAAHVTEFDSDKQFCGYYKLLYPTQKDVEEKCKELEMEKEKNSLERYVVNVDTLEIKQVKSDSWVSWKYSYGKASMFKLNVNIFQTLVGLAFNSETNFDDFGIFSDQSTGEIIDNPTVIELLKNRRNTLHFNLLYSIAYSLGLESKLQVLQELDGKTETSRLIRDLIRWTLFESVKRETRLGSGVSPTLERLVHTLVHKPHLICETTLTTVIHIFERASSFTYYGSFVPSSLSFGYKFKEKRNEIIKLSETADVELRRAGLEAINNQTIQYFDIDNTILKAKSEISTTEFPKLRDVALTYLIE</sequence>
<dbReference type="Pfam" id="PF25560">
    <property type="entry name" value="DUF7932"/>
    <property type="match status" value="1"/>
</dbReference>
<dbReference type="InterPro" id="IPR008160">
    <property type="entry name" value="Collagen"/>
</dbReference>
<feature type="region of interest" description="Disordered" evidence="2">
    <location>
        <begin position="78"/>
        <end position="133"/>
    </location>
</feature>
<accession>D2VVL5</accession>
<dbReference type="InParanoid" id="D2VVL5"/>
<dbReference type="InterPro" id="IPR057692">
    <property type="entry name" value="DUF7932"/>
</dbReference>
<dbReference type="VEuPathDB" id="AmoebaDB:NAEGRDRAFT_81392"/>
<feature type="domain" description="DUF7932" evidence="3">
    <location>
        <begin position="357"/>
        <end position="478"/>
    </location>
</feature>
<dbReference type="AlphaFoldDB" id="D2VVL5"/>
<evidence type="ECO:0000259" key="3">
    <source>
        <dbReference type="Pfam" id="PF25560"/>
    </source>
</evidence>
<evidence type="ECO:0000313" key="4">
    <source>
        <dbReference type="EMBL" id="EFC39059.1"/>
    </source>
</evidence>
<dbReference type="KEGG" id="ngr:NAEGRDRAFT_81392"/>
<evidence type="ECO:0000256" key="2">
    <source>
        <dbReference type="SAM" id="MobiDB-lite"/>
    </source>
</evidence>
<dbReference type="OrthoDB" id="5319158at2759"/>
<dbReference type="OMA" id="HNDGDIP"/>
<proteinExistence type="predicted"/>
<evidence type="ECO:0000313" key="5">
    <source>
        <dbReference type="Proteomes" id="UP000006671"/>
    </source>
</evidence>